<dbReference type="InterPro" id="IPR018873">
    <property type="entry name" value="KilA-N_DNA-bd_domain"/>
</dbReference>
<reference evidence="2 3" key="1">
    <citation type="submission" date="2018-09" db="EMBL/GenBank/DDBJ databases">
        <title>The draft genome of Acinetobacter sp. strains.</title>
        <authorList>
            <person name="Qin J."/>
            <person name="Feng Y."/>
            <person name="Zong Z."/>
        </authorList>
    </citation>
    <scope>NUCLEOTIDE SEQUENCE [LARGE SCALE GENOMIC DNA]</scope>
    <source>
        <strain evidence="2 3">WCHAc060005</strain>
    </source>
</reference>
<accession>A0ABX9TS67</accession>
<dbReference type="Pfam" id="PF10543">
    <property type="entry name" value="ORF6N"/>
    <property type="match status" value="1"/>
</dbReference>
<feature type="domain" description="KilA-N DNA-binding" evidence="1">
    <location>
        <begin position="13"/>
        <end position="97"/>
    </location>
</feature>
<name>A0ABX9TS67_9GAMM</name>
<gene>
    <name evidence="2" type="ORF">D9K81_16985</name>
</gene>
<keyword evidence="3" id="KW-1185">Reference proteome</keyword>
<comment type="caution">
    <text evidence="2">The sequence shown here is derived from an EMBL/GenBank/DDBJ whole genome shotgun (WGS) entry which is preliminary data.</text>
</comment>
<protein>
    <submittedName>
        <fullName evidence="2">ORF6N domain-containing protein</fullName>
    </submittedName>
</protein>
<dbReference type="RefSeq" id="WP_120376057.1">
    <property type="nucleotide sequence ID" value="NZ_RCHC01000030.1"/>
</dbReference>
<dbReference type="Proteomes" id="UP000280271">
    <property type="component" value="Unassembled WGS sequence"/>
</dbReference>
<evidence type="ECO:0000313" key="3">
    <source>
        <dbReference type="Proteomes" id="UP000280271"/>
    </source>
</evidence>
<sequence length="288" mass="33077">MNIVANINDTEISIVNFKSIPVVTTAMLADFYATDVNNIQQNYSRNKIRFVEGKHFIKISGQDLKEFVTVFKSVATSSKVRSLILWTERGAARHAKMLDTDQAWEVFEQLEDCYFRNNVSQPDTLTDINNRIPLANAVGMLVGKSSFNTKEIYDMLNQRFAVNHVNQIPLQLLPNAVEYIHNLMTLTARSNEFHRQDQCEVQQLVEAIIKQNFKMMNVWNALRFLNHSDFFTYSGLIVRSNQLAQKLSKRYNLKGENGEPLVSQNFRQVSFSNGETLDINPNWFNAPG</sequence>
<evidence type="ECO:0000313" key="2">
    <source>
        <dbReference type="EMBL" id="RLL17569.1"/>
    </source>
</evidence>
<organism evidence="2 3">
    <name type="scientific">Acinetobacter chengduensis</name>
    <dbReference type="NCBI Taxonomy" id="2420890"/>
    <lineage>
        <taxon>Bacteria</taxon>
        <taxon>Pseudomonadati</taxon>
        <taxon>Pseudomonadota</taxon>
        <taxon>Gammaproteobacteria</taxon>
        <taxon>Moraxellales</taxon>
        <taxon>Moraxellaceae</taxon>
        <taxon>Acinetobacter</taxon>
    </lineage>
</organism>
<dbReference type="EMBL" id="RCHC01000030">
    <property type="protein sequence ID" value="RLL17569.1"/>
    <property type="molecule type" value="Genomic_DNA"/>
</dbReference>
<evidence type="ECO:0000259" key="1">
    <source>
        <dbReference type="Pfam" id="PF10543"/>
    </source>
</evidence>
<proteinExistence type="predicted"/>